<keyword evidence="3" id="KW-0150">Chloroplast</keyword>
<proteinExistence type="inferred from homology"/>
<name>A0AAN7MD46_TRANT</name>
<dbReference type="PANTHER" id="PTHR31403:SF2">
    <property type="entry name" value="PHOSPHOLIPASE A1-IBETA2, CHLOROPLASTIC"/>
    <property type="match status" value="1"/>
</dbReference>
<dbReference type="Proteomes" id="UP001346149">
    <property type="component" value="Unassembled WGS sequence"/>
</dbReference>
<evidence type="ECO:0000256" key="9">
    <source>
        <dbReference type="SAM" id="MobiDB-lite"/>
    </source>
</evidence>
<keyword evidence="8" id="KW-0443">Lipid metabolism</keyword>
<keyword evidence="4" id="KW-0934">Plastid</keyword>
<gene>
    <name evidence="11" type="ORF">SAY86_003622</name>
</gene>
<evidence type="ECO:0000256" key="6">
    <source>
        <dbReference type="ARBA" id="ARBA00022946"/>
    </source>
</evidence>
<feature type="domain" description="Fungal lipase-type" evidence="10">
    <location>
        <begin position="164"/>
        <end position="224"/>
    </location>
</feature>
<comment type="similarity">
    <text evidence="2">Belongs to the AB hydrolase superfamily. Lipase family.</text>
</comment>
<comment type="caution">
    <text evidence="11">The sequence shown here is derived from an EMBL/GenBank/DDBJ whole genome shotgun (WGS) entry which is preliminary data.</text>
</comment>
<evidence type="ECO:0000256" key="8">
    <source>
        <dbReference type="ARBA" id="ARBA00023098"/>
    </source>
</evidence>
<keyword evidence="5" id="KW-0378">Hydrolase</keyword>
<evidence type="ECO:0000313" key="12">
    <source>
        <dbReference type="Proteomes" id="UP001346149"/>
    </source>
</evidence>
<dbReference type="GO" id="GO:0016042">
    <property type="term" value="P:lipid catabolic process"/>
    <property type="evidence" value="ECO:0007669"/>
    <property type="project" value="UniProtKB-KW"/>
</dbReference>
<accession>A0AAN7MD46</accession>
<reference evidence="11 12" key="1">
    <citation type="journal article" date="2023" name="Hortic Res">
        <title>Pangenome of water caltrop reveals structural variations and asymmetric subgenome divergence after allopolyploidization.</title>
        <authorList>
            <person name="Zhang X."/>
            <person name="Chen Y."/>
            <person name="Wang L."/>
            <person name="Yuan Y."/>
            <person name="Fang M."/>
            <person name="Shi L."/>
            <person name="Lu R."/>
            <person name="Comes H.P."/>
            <person name="Ma Y."/>
            <person name="Chen Y."/>
            <person name="Huang G."/>
            <person name="Zhou Y."/>
            <person name="Zheng Z."/>
            <person name="Qiu Y."/>
        </authorList>
    </citation>
    <scope>NUCLEOTIDE SEQUENCE [LARGE SCALE GENOMIC DNA]</scope>
    <source>
        <strain evidence="11">F231</strain>
    </source>
</reference>
<dbReference type="InterPro" id="IPR002921">
    <property type="entry name" value="Fungal_lipase-type"/>
</dbReference>
<dbReference type="EMBL" id="JAXQNO010000001">
    <property type="protein sequence ID" value="KAK4803805.1"/>
    <property type="molecule type" value="Genomic_DNA"/>
</dbReference>
<dbReference type="Pfam" id="PF01764">
    <property type="entry name" value="Lipase_3"/>
    <property type="match status" value="1"/>
</dbReference>
<evidence type="ECO:0000256" key="4">
    <source>
        <dbReference type="ARBA" id="ARBA00022640"/>
    </source>
</evidence>
<evidence type="ECO:0000259" key="10">
    <source>
        <dbReference type="Pfam" id="PF01764"/>
    </source>
</evidence>
<feature type="region of interest" description="Disordered" evidence="9">
    <location>
        <begin position="234"/>
        <end position="271"/>
    </location>
</feature>
<dbReference type="GO" id="GO:0047714">
    <property type="term" value="F:galactolipase activity"/>
    <property type="evidence" value="ECO:0007669"/>
    <property type="project" value="UniProtKB-ARBA"/>
</dbReference>
<evidence type="ECO:0000256" key="1">
    <source>
        <dbReference type="ARBA" id="ARBA00004229"/>
    </source>
</evidence>
<dbReference type="GO" id="GO:0009507">
    <property type="term" value="C:chloroplast"/>
    <property type="evidence" value="ECO:0007669"/>
    <property type="project" value="UniProtKB-SubCell"/>
</dbReference>
<protein>
    <recommendedName>
        <fullName evidence="10">Fungal lipase-type domain-containing protein</fullName>
    </recommendedName>
</protein>
<comment type="subcellular location">
    <subcellularLocation>
        <location evidence="1">Plastid</location>
        <location evidence="1">Chloroplast</location>
    </subcellularLocation>
</comment>
<dbReference type="AlphaFoldDB" id="A0AAN7MD46"/>
<evidence type="ECO:0000256" key="7">
    <source>
        <dbReference type="ARBA" id="ARBA00022963"/>
    </source>
</evidence>
<evidence type="ECO:0000313" key="11">
    <source>
        <dbReference type="EMBL" id="KAK4803805.1"/>
    </source>
</evidence>
<keyword evidence="7" id="KW-0442">Lipid degradation</keyword>
<evidence type="ECO:0000256" key="2">
    <source>
        <dbReference type="ARBA" id="ARBA00010701"/>
    </source>
</evidence>
<dbReference type="Gene3D" id="3.40.50.1820">
    <property type="entry name" value="alpha/beta hydrolase"/>
    <property type="match status" value="1"/>
</dbReference>
<evidence type="ECO:0000256" key="3">
    <source>
        <dbReference type="ARBA" id="ARBA00022528"/>
    </source>
</evidence>
<keyword evidence="12" id="KW-1185">Reference proteome</keyword>
<evidence type="ECO:0000256" key="5">
    <source>
        <dbReference type="ARBA" id="ARBA00022801"/>
    </source>
</evidence>
<sequence>MRWIGSRRPEKGKVGLRNDGMTYQAKWNSASLKGSFPPKVKIQNLNIHQGEHWNLMMGNPQQRSDLAFLDSISRYLLGETSDTILEPASYVAVAPAANYPVGDPCFSTAMVGLPFKEDDPQDMVPFGVLGDGWPTSNASEVIDFTFPTFGDSPAHACSGSKYSRIQLLQPKVESGFLTLYRTPEAQLPSLAESVAEEVKRLVEKYMGETLSIIVTGNSLGSALVTDEISLGRLGASKKRKGAEDREHPGPRDLGAGDPGGGRAGGGHEDVAVPEARRLPRVLPRLGGVPSCGERALIVGVQVSGQCQEEPGEVAGGAGIQHEEAVYEECHGSDSKQSMCQPIRYLPRVSV</sequence>
<keyword evidence="6" id="KW-0809">Transit peptide</keyword>
<dbReference type="PANTHER" id="PTHR31403">
    <property type="entry name" value="PHOSPHOLIPASE A1-IBETA2, CHLOROPLASTIC"/>
    <property type="match status" value="1"/>
</dbReference>
<dbReference type="GO" id="GO:0008970">
    <property type="term" value="F:phospholipase A1 activity"/>
    <property type="evidence" value="ECO:0007669"/>
    <property type="project" value="UniProtKB-ARBA"/>
</dbReference>
<feature type="compositionally biased region" description="Basic and acidic residues" evidence="9">
    <location>
        <begin position="241"/>
        <end position="250"/>
    </location>
</feature>
<organism evidence="11 12">
    <name type="scientific">Trapa natans</name>
    <name type="common">Water chestnut</name>
    <dbReference type="NCBI Taxonomy" id="22666"/>
    <lineage>
        <taxon>Eukaryota</taxon>
        <taxon>Viridiplantae</taxon>
        <taxon>Streptophyta</taxon>
        <taxon>Embryophyta</taxon>
        <taxon>Tracheophyta</taxon>
        <taxon>Spermatophyta</taxon>
        <taxon>Magnoliopsida</taxon>
        <taxon>eudicotyledons</taxon>
        <taxon>Gunneridae</taxon>
        <taxon>Pentapetalae</taxon>
        <taxon>rosids</taxon>
        <taxon>malvids</taxon>
        <taxon>Myrtales</taxon>
        <taxon>Lythraceae</taxon>
        <taxon>Trapa</taxon>
    </lineage>
</organism>
<dbReference type="InterPro" id="IPR029058">
    <property type="entry name" value="AB_hydrolase_fold"/>
</dbReference>